<keyword evidence="3" id="KW-1185">Reference proteome</keyword>
<dbReference type="Proteomes" id="UP000019132">
    <property type="component" value="Unassembled WGS sequence"/>
</dbReference>
<dbReference type="HOGENOM" id="CLU_464210_0_0_1"/>
<feature type="compositionally biased region" description="Basic and acidic residues" evidence="1">
    <location>
        <begin position="265"/>
        <end position="279"/>
    </location>
</feature>
<dbReference type="AlphaFoldDB" id="K3WZQ9"/>
<dbReference type="OMA" id="PQYHQGF"/>
<evidence type="ECO:0000313" key="3">
    <source>
        <dbReference type="Proteomes" id="UP000019132"/>
    </source>
</evidence>
<feature type="region of interest" description="Disordered" evidence="1">
    <location>
        <begin position="358"/>
        <end position="380"/>
    </location>
</feature>
<feature type="compositionally biased region" description="Basic and acidic residues" evidence="1">
    <location>
        <begin position="203"/>
        <end position="212"/>
    </location>
</feature>
<feature type="compositionally biased region" description="Low complexity" evidence="1">
    <location>
        <begin position="363"/>
        <end position="374"/>
    </location>
</feature>
<feature type="region of interest" description="Disordered" evidence="1">
    <location>
        <begin position="114"/>
        <end position="186"/>
    </location>
</feature>
<evidence type="ECO:0000313" key="2">
    <source>
        <dbReference type="EnsemblProtists" id="PYU1_T010458"/>
    </source>
</evidence>
<dbReference type="eggNOG" id="ENOG502R19Q">
    <property type="taxonomic scope" value="Eukaryota"/>
</dbReference>
<dbReference type="EnsemblProtists" id="PYU1_T010458">
    <property type="protein sequence ID" value="PYU1_T010458"/>
    <property type="gene ID" value="PYU1_G010436"/>
</dbReference>
<proteinExistence type="predicted"/>
<protein>
    <submittedName>
        <fullName evidence="2">Uncharacterized protein</fullName>
    </submittedName>
</protein>
<feature type="compositionally biased region" description="Acidic residues" evidence="1">
    <location>
        <begin position="280"/>
        <end position="292"/>
    </location>
</feature>
<feature type="compositionally biased region" description="Basic and acidic residues" evidence="1">
    <location>
        <begin position="171"/>
        <end position="181"/>
    </location>
</feature>
<reference evidence="2" key="3">
    <citation type="submission" date="2015-02" db="UniProtKB">
        <authorList>
            <consortium name="EnsemblProtists"/>
        </authorList>
    </citation>
    <scope>IDENTIFICATION</scope>
    <source>
        <strain evidence="2">DAOM BR144</strain>
    </source>
</reference>
<feature type="compositionally biased region" description="Basic and acidic residues" evidence="1">
    <location>
        <begin position="115"/>
        <end position="130"/>
    </location>
</feature>
<evidence type="ECO:0000256" key="1">
    <source>
        <dbReference type="SAM" id="MobiDB-lite"/>
    </source>
</evidence>
<feature type="region of interest" description="Disordered" evidence="1">
    <location>
        <begin position="433"/>
        <end position="476"/>
    </location>
</feature>
<sequence length="476" mass="53844">MRREDIDDSKLAIVEIIDAAENDTEEWVKIGAGVVKQYVFMSEDGSESGDTFHHEQIAETIARVLEAVNSKKQQPGDDWEAEEFFCHEDAFLNPSVRPETCVKPIKHFTIVASSPRKDEGVHEKASERKAALHRPQMPRPLPHASASSAAPRVAPTTSKPPPPKKNMTELSEIRRKADAGRFKRHRSRISMIDIDEVKQIESEKAQKAEERKKQKVVVAKGEKSTGGSGHANEKGSGSQGNDDQHDEQDDPSSTAPESLHPESLYSHREDHETSHGNAHDEDDQDDHDDDGGAVDHATAGHHRNSDDERSEYIPDGTQALLNAAFHSTKDIMTEVVSQQQSMHHHQSHPLHHHNLYEQEQEQEQQQQQQQQQQQSYHRGFEPEDATAQHMSYGYGFNATYSSHFGDQGHLQQQQQQYPYQQLHQHQLQNQYGAGFMDDQGSQPPIPGQYRQPGFDGTHNNNHNNGGYMDDPPEYWR</sequence>
<feature type="compositionally biased region" description="Basic and acidic residues" evidence="1">
    <location>
        <begin position="303"/>
        <end position="312"/>
    </location>
</feature>
<feature type="region of interest" description="Disordered" evidence="1">
    <location>
        <begin position="203"/>
        <end position="312"/>
    </location>
</feature>
<feature type="compositionally biased region" description="Low complexity" evidence="1">
    <location>
        <begin position="142"/>
        <end position="157"/>
    </location>
</feature>
<dbReference type="VEuPathDB" id="FungiDB:PYU1_G010436"/>
<dbReference type="InParanoid" id="K3WZQ9"/>
<reference evidence="3" key="2">
    <citation type="submission" date="2010-04" db="EMBL/GenBank/DDBJ databases">
        <authorList>
            <person name="Buell R."/>
            <person name="Hamilton J."/>
            <person name="Hostetler J."/>
        </authorList>
    </citation>
    <scope>NUCLEOTIDE SEQUENCE [LARGE SCALE GENOMIC DNA]</scope>
    <source>
        <strain evidence="3">DAOM:BR144</strain>
    </source>
</reference>
<dbReference type="EMBL" id="GL376596">
    <property type="status" value="NOT_ANNOTATED_CDS"/>
    <property type="molecule type" value="Genomic_DNA"/>
</dbReference>
<reference evidence="3" key="1">
    <citation type="journal article" date="2010" name="Genome Biol.">
        <title>Genome sequence of the necrotrophic plant pathogen Pythium ultimum reveals original pathogenicity mechanisms and effector repertoire.</title>
        <authorList>
            <person name="Levesque C.A."/>
            <person name="Brouwer H."/>
            <person name="Cano L."/>
            <person name="Hamilton J.P."/>
            <person name="Holt C."/>
            <person name="Huitema E."/>
            <person name="Raffaele S."/>
            <person name="Robideau G.P."/>
            <person name="Thines M."/>
            <person name="Win J."/>
            <person name="Zerillo M.M."/>
            <person name="Beakes G.W."/>
            <person name="Boore J.L."/>
            <person name="Busam D."/>
            <person name="Dumas B."/>
            <person name="Ferriera S."/>
            <person name="Fuerstenberg S.I."/>
            <person name="Gachon C.M."/>
            <person name="Gaulin E."/>
            <person name="Govers F."/>
            <person name="Grenville-Briggs L."/>
            <person name="Horner N."/>
            <person name="Hostetler J."/>
            <person name="Jiang R.H."/>
            <person name="Johnson J."/>
            <person name="Krajaejun T."/>
            <person name="Lin H."/>
            <person name="Meijer H.J."/>
            <person name="Moore B."/>
            <person name="Morris P."/>
            <person name="Phuntmart V."/>
            <person name="Puiu D."/>
            <person name="Shetty J."/>
            <person name="Stajich J.E."/>
            <person name="Tripathy S."/>
            <person name="Wawra S."/>
            <person name="van West P."/>
            <person name="Whitty B.R."/>
            <person name="Coutinho P.M."/>
            <person name="Henrissat B."/>
            <person name="Martin F."/>
            <person name="Thomas P.D."/>
            <person name="Tyler B.M."/>
            <person name="De Vries R.P."/>
            <person name="Kamoun S."/>
            <person name="Yandell M."/>
            <person name="Tisserat N."/>
            <person name="Buell C.R."/>
        </authorList>
    </citation>
    <scope>NUCLEOTIDE SEQUENCE</scope>
    <source>
        <strain evidence="3">DAOM:BR144</strain>
    </source>
</reference>
<name>K3WZQ9_GLOUD</name>
<organism evidence="2 3">
    <name type="scientific">Globisporangium ultimum (strain ATCC 200006 / CBS 805.95 / DAOM BR144)</name>
    <name type="common">Pythium ultimum</name>
    <dbReference type="NCBI Taxonomy" id="431595"/>
    <lineage>
        <taxon>Eukaryota</taxon>
        <taxon>Sar</taxon>
        <taxon>Stramenopiles</taxon>
        <taxon>Oomycota</taxon>
        <taxon>Peronosporomycetes</taxon>
        <taxon>Pythiales</taxon>
        <taxon>Pythiaceae</taxon>
        <taxon>Globisporangium</taxon>
    </lineage>
</organism>
<accession>K3WZQ9</accession>